<dbReference type="OrthoDB" id="2310038at2759"/>
<evidence type="ECO:0000313" key="1">
    <source>
        <dbReference type="EMBL" id="CAI2193512.1"/>
    </source>
</evidence>
<sequence length="80" mass="8870">FSKSAVWINGYGYESTSSDNCPVYVGVNPYDYIVNYNSKAAPRIGASVTVALSIYYDCATVGNEYANCLSCDVKYQTYYQ</sequence>
<organism evidence="1 2">
    <name type="scientific">Funneliformis geosporum</name>
    <dbReference type="NCBI Taxonomy" id="1117311"/>
    <lineage>
        <taxon>Eukaryota</taxon>
        <taxon>Fungi</taxon>
        <taxon>Fungi incertae sedis</taxon>
        <taxon>Mucoromycota</taxon>
        <taxon>Glomeromycotina</taxon>
        <taxon>Glomeromycetes</taxon>
        <taxon>Glomerales</taxon>
        <taxon>Glomeraceae</taxon>
        <taxon>Funneliformis</taxon>
    </lineage>
</organism>
<dbReference type="AlphaFoldDB" id="A0A9W4WXB9"/>
<name>A0A9W4WXB9_9GLOM</name>
<evidence type="ECO:0000313" key="2">
    <source>
        <dbReference type="Proteomes" id="UP001153678"/>
    </source>
</evidence>
<protein>
    <submittedName>
        <fullName evidence="1">429_t:CDS:1</fullName>
    </submittedName>
</protein>
<keyword evidence="2" id="KW-1185">Reference proteome</keyword>
<reference evidence="1" key="1">
    <citation type="submission" date="2022-08" db="EMBL/GenBank/DDBJ databases">
        <authorList>
            <person name="Kallberg Y."/>
            <person name="Tangrot J."/>
            <person name="Rosling A."/>
        </authorList>
    </citation>
    <scope>NUCLEOTIDE SEQUENCE</scope>
    <source>
        <strain evidence="1">Wild A</strain>
    </source>
</reference>
<accession>A0A9W4WXB9</accession>
<proteinExistence type="predicted"/>
<dbReference type="EMBL" id="CAMKVN010009707">
    <property type="protein sequence ID" value="CAI2193512.1"/>
    <property type="molecule type" value="Genomic_DNA"/>
</dbReference>
<gene>
    <name evidence="1" type="ORF">FWILDA_LOCUS16113</name>
</gene>
<dbReference type="Proteomes" id="UP001153678">
    <property type="component" value="Unassembled WGS sequence"/>
</dbReference>
<comment type="caution">
    <text evidence="1">The sequence shown here is derived from an EMBL/GenBank/DDBJ whole genome shotgun (WGS) entry which is preliminary data.</text>
</comment>
<feature type="non-terminal residue" evidence="1">
    <location>
        <position position="1"/>
    </location>
</feature>